<dbReference type="AlphaFoldDB" id="A0A5B8VNV9"/>
<accession>A0A5B8VNV9</accession>
<dbReference type="RefSeq" id="WP_146783925.1">
    <property type="nucleotide sequence ID" value="NZ_CP042434.1"/>
</dbReference>
<organism evidence="1 2">
    <name type="scientific">Arachidicoccus ginsenosidivorans</name>
    <dbReference type="NCBI Taxonomy" id="496057"/>
    <lineage>
        <taxon>Bacteria</taxon>
        <taxon>Pseudomonadati</taxon>
        <taxon>Bacteroidota</taxon>
        <taxon>Chitinophagia</taxon>
        <taxon>Chitinophagales</taxon>
        <taxon>Chitinophagaceae</taxon>
        <taxon>Arachidicoccus</taxon>
    </lineage>
</organism>
<protein>
    <recommendedName>
        <fullName evidence="3">PH domain-containing protein</fullName>
    </recommendedName>
</protein>
<proteinExistence type="predicted"/>
<evidence type="ECO:0000313" key="2">
    <source>
        <dbReference type="Proteomes" id="UP000321291"/>
    </source>
</evidence>
<dbReference type="EMBL" id="CP042434">
    <property type="protein sequence ID" value="QEC72801.1"/>
    <property type="molecule type" value="Genomic_DNA"/>
</dbReference>
<evidence type="ECO:0000313" key="1">
    <source>
        <dbReference type="EMBL" id="QEC72801.1"/>
    </source>
</evidence>
<gene>
    <name evidence="1" type="ORF">FSB73_15060</name>
</gene>
<keyword evidence="2" id="KW-1185">Reference proteome</keyword>
<dbReference type="KEGG" id="agi:FSB73_15060"/>
<evidence type="ECO:0008006" key="3">
    <source>
        <dbReference type="Google" id="ProtNLM"/>
    </source>
</evidence>
<dbReference type="OrthoDB" id="793520at2"/>
<name>A0A5B8VNV9_9BACT</name>
<sequence length="137" mass="16239">MQSNKRNDWINRVRSVRWCYDFELAKRNQKNDLLMLTTGIFPLLQHKGRLLLTDNGIELFGKSNEKKEEIPFDLIETIYLGYDDLYPPRLSKNFGYAWSPLRITLKNGAQIYLIIYGSMDLLIRNKAWFEYLKNTLA</sequence>
<dbReference type="Proteomes" id="UP000321291">
    <property type="component" value="Chromosome"/>
</dbReference>
<reference evidence="1 2" key="1">
    <citation type="journal article" date="2017" name="Int. J. Syst. Evol. Microbiol.">
        <title>Arachidicoccus ginsenosidivorans sp. nov., with ginsenoside-converting activity isolated from ginseng cultivating soil.</title>
        <authorList>
            <person name="Siddiqi M.Z."/>
            <person name="Aslam Z."/>
            <person name="Im W.T."/>
        </authorList>
    </citation>
    <scope>NUCLEOTIDE SEQUENCE [LARGE SCALE GENOMIC DNA]</scope>
    <source>
        <strain evidence="1 2">Gsoil 809</strain>
    </source>
</reference>